<reference evidence="10" key="1">
    <citation type="submission" date="2022-10" db="EMBL/GenBank/DDBJ databases">
        <authorList>
            <person name="Byrne P K."/>
        </authorList>
    </citation>
    <scope>NUCLEOTIDE SEQUENCE</scope>
    <source>
        <strain evidence="10">IFO1815</strain>
    </source>
</reference>
<dbReference type="Gene3D" id="1.20.5.170">
    <property type="match status" value="1"/>
</dbReference>
<dbReference type="InterPro" id="IPR046347">
    <property type="entry name" value="bZIP_sf"/>
</dbReference>
<comment type="similarity">
    <text evidence="6">Belongs to the bZIP family. YAP subfamily.</text>
</comment>
<evidence type="ECO:0000313" key="11">
    <source>
        <dbReference type="Proteomes" id="UP001161438"/>
    </source>
</evidence>
<organism evidence="10 11">
    <name type="scientific">Saccharomyces mikatae IFO 1815</name>
    <dbReference type="NCBI Taxonomy" id="226126"/>
    <lineage>
        <taxon>Eukaryota</taxon>
        <taxon>Fungi</taxon>
        <taxon>Dikarya</taxon>
        <taxon>Ascomycota</taxon>
        <taxon>Saccharomycotina</taxon>
        <taxon>Saccharomycetes</taxon>
        <taxon>Saccharomycetales</taxon>
        <taxon>Saccharomycetaceae</taxon>
        <taxon>Saccharomyces</taxon>
    </lineage>
</organism>
<dbReference type="RefSeq" id="XP_056082888.1">
    <property type="nucleotide sequence ID" value="XM_056223281.1"/>
</dbReference>
<dbReference type="AlphaFoldDB" id="A0AA35J0B1"/>
<evidence type="ECO:0000256" key="2">
    <source>
        <dbReference type="ARBA" id="ARBA00023015"/>
    </source>
</evidence>
<keyword evidence="4" id="KW-0804">Transcription</keyword>
<dbReference type="PANTHER" id="PTHR40621:SF6">
    <property type="entry name" value="AP-1-LIKE TRANSCRIPTION FACTOR YAP1-RELATED"/>
    <property type="match status" value="1"/>
</dbReference>
<dbReference type="GO" id="GO:0001228">
    <property type="term" value="F:DNA-binding transcription activator activity, RNA polymerase II-specific"/>
    <property type="evidence" value="ECO:0007669"/>
    <property type="project" value="TreeGrafter"/>
</dbReference>
<proteinExistence type="inferred from homology"/>
<dbReference type="GO" id="GO:0000976">
    <property type="term" value="F:transcription cis-regulatory region binding"/>
    <property type="evidence" value="ECO:0007669"/>
    <property type="project" value="InterPro"/>
</dbReference>
<dbReference type="GeneID" id="80918985"/>
<evidence type="ECO:0000256" key="8">
    <source>
        <dbReference type="SAM" id="MobiDB-lite"/>
    </source>
</evidence>
<keyword evidence="5" id="KW-0539">Nucleus</keyword>
<dbReference type="InterPro" id="IPR004827">
    <property type="entry name" value="bZIP"/>
</dbReference>
<evidence type="ECO:0000256" key="6">
    <source>
        <dbReference type="ARBA" id="ARBA00038132"/>
    </source>
</evidence>
<accession>A0AA35J0B1</accession>
<dbReference type="EMBL" id="OX365765">
    <property type="protein sequence ID" value="CAI4039774.1"/>
    <property type="molecule type" value="Genomic_DNA"/>
</dbReference>
<dbReference type="CDD" id="cd14688">
    <property type="entry name" value="bZIP_YAP"/>
    <property type="match status" value="1"/>
</dbReference>
<keyword evidence="2" id="KW-0805">Transcription regulation</keyword>
<sequence length="248" mass="28595">MALPHIKPKESKESNLVILSKIHVSKNWKLPPRLPQRTSQRRNRPHRLREEYDIEDNDEELQKKKRQNRDAQRAYRERKNNKLLVLEETIESLSKIIKNYETKLIHLQNDLQEKESENHALRLKLDALTQKQPSVPAQDPILQNLIENFKPMKAIPIKYNNNNTAIKHHHHSSELPNSAKCGFCNDYTTCVCQELEADSGKIVDDASSVQKDMPPPHSQCNNKDSSGGLCSNCTNIDKSCIDIRSIIH</sequence>
<dbReference type="InterPro" id="IPR050936">
    <property type="entry name" value="AP-1-like"/>
</dbReference>
<feature type="domain" description="BZIP" evidence="9">
    <location>
        <begin position="63"/>
        <end position="78"/>
    </location>
</feature>
<dbReference type="GO" id="GO:0090575">
    <property type="term" value="C:RNA polymerase II transcription regulator complex"/>
    <property type="evidence" value="ECO:0007669"/>
    <property type="project" value="TreeGrafter"/>
</dbReference>
<dbReference type="PROSITE" id="PS00036">
    <property type="entry name" value="BZIP_BASIC"/>
    <property type="match status" value="1"/>
</dbReference>
<dbReference type="PANTHER" id="PTHR40621">
    <property type="entry name" value="TRANSCRIPTION FACTOR KAPC-RELATED"/>
    <property type="match status" value="1"/>
</dbReference>
<gene>
    <name evidence="10" type="primary">SMKI09G1850</name>
    <name evidence="10" type="ORF">SMKI_09G1850</name>
</gene>
<keyword evidence="3" id="KW-0010">Activator</keyword>
<feature type="coiled-coil region" evidence="7">
    <location>
        <begin position="54"/>
        <end position="131"/>
    </location>
</feature>
<feature type="region of interest" description="Disordered" evidence="8">
    <location>
        <begin position="30"/>
        <end position="54"/>
    </location>
</feature>
<keyword evidence="11" id="KW-1185">Reference proteome</keyword>
<comment type="subcellular location">
    <subcellularLocation>
        <location evidence="1">Nucleus</location>
    </subcellularLocation>
</comment>
<evidence type="ECO:0000256" key="3">
    <source>
        <dbReference type="ARBA" id="ARBA00023159"/>
    </source>
</evidence>
<keyword evidence="7" id="KW-0175">Coiled coil</keyword>
<evidence type="ECO:0000313" key="10">
    <source>
        <dbReference type="EMBL" id="CAI4039774.1"/>
    </source>
</evidence>
<evidence type="ECO:0000256" key="7">
    <source>
        <dbReference type="SAM" id="Coils"/>
    </source>
</evidence>
<dbReference type="Proteomes" id="UP001161438">
    <property type="component" value="Chromosome 9"/>
</dbReference>
<protein>
    <recommendedName>
        <fullName evidence="9">BZIP domain-containing protein</fullName>
    </recommendedName>
</protein>
<dbReference type="SUPFAM" id="SSF57959">
    <property type="entry name" value="Leucine zipper domain"/>
    <property type="match status" value="1"/>
</dbReference>
<evidence type="ECO:0000256" key="1">
    <source>
        <dbReference type="ARBA" id="ARBA00004123"/>
    </source>
</evidence>
<name>A0AA35J0B1_SACMI</name>
<evidence type="ECO:0000256" key="4">
    <source>
        <dbReference type="ARBA" id="ARBA00023163"/>
    </source>
</evidence>
<evidence type="ECO:0000256" key="5">
    <source>
        <dbReference type="ARBA" id="ARBA00023242"/>
    </source>
</evidence>
<dbReference type="SMART" id="SM00338">
    <property type="entry name" value="BRLZ"/>
    <property type="match status" value="1"/>
</dbReference>
<evidence type="ECO:0000259" key="9">
    <source>
        <dbReference type="PROSITE" id="PS00036"/>
    </source>
</evidence>